<dbReference type="AlphaFoldDB" id="A0A0A1TN39"/>
<accession>A0A0A1TN39</accession>
<feature type="region of interest" description="Disordered" evidence="1">
    <location>
        <begin position="369"/>
        <end position="449"/>
    </location>
</feature>
<dbReference type="InterPro" id="IPR045112">
    <property type="entry name" value="PPAN-like"/>
</dbReference>
<feature type="domain" description="Brix" evidence="2">
    <location>
        <begin position="32"/>
        <end position="348"/>
    </location>
</feature>
<reference evidence="3 4" key="1">
    <citation type="journal article" date="2015" name="Genome Announc.">
        <title>Draft Genome Sequence and Gene Annotation of the Entomopathogenic Fungus Verticillium hemipterigenum.</title>
        <authorList>
            <person name="Horn F."/>
            <person name="Habel A."/>
            <person name="Scharf D.H."/>
            <person name="Dworschak J."/>
            <person name="Brakhage A.A."/>
            <person name="Guthke R."/>
            <person name="Hertweck C."/>
            <person name="Linde J."/>
        </authorList>
    </citation>
    <scope>NUCLEOTIDE SEQUENCE [LARGE SCALE GENOMIC DNA]</scope>
</reference>
<proteinExistence type="predicted"/>
<dbReference type="PANTHER" id="PTHR12661">
    <property type="entry name" value="PETER PAN-RELATED"/>
    <property type="match status" value="1"/>
</dbReference>
<evidence type="ECO:0000313" key="3">
    <source>
        <dbReference type="EMBL" id="CEJ92735.1"/>
    </source>
</evidence>
<dbReference type="GO" id="GO:0006364">
    <property type="term" value="P:rRNA processing"/>
    <property type="evidence" value="ECO:0007669"/>
    <property type="project" value="InterPro"/>
</dbReference>
<gene>
    <name evidence="3" type="ORF">VHEMI08367</name>
</gene>
<organism evidence="3 4">
    <name type="scientific">[Torrubiella] hemipterigena</name>
    <dbReference type="NCBI Taxonomy" id="1531966"/>
    <lineage>
        <taxon>Eukaryota</taxon>
        <taxon>Fungi</taxon>
        <taxon>Dikarya</taxon>
        <taxon>Ascomycota</taxon>
        <taxon>Pezizomycotina</taxon>
        <taxon>Sordariomycetes</taxon>
        <taxon>Hypocreomycetidae</taxon>
        <taxon>Hypocreales</taxon>
        <taxon>Clavicipitaceae</taxon>
        <taxon>Clavicipitaceae incertae sedis</taxon>
        <taxon>'Torrubiella' clade</taxon>
    </lineage>
</organism>
<feature type="compositionally biased region" description="Basic and acidic residues" evidence="1">
    <location>
        <begin position="369"/>
        <end position="406"/>
    </location>
</feature>
<dbReference type="GO" id="GO:0030687">
    <property type="term" value="C:preribosome, large subunit precursor"/>
    <property type="evidence" value="ECO:0007669"/>
    <property type="project" value="TreeGrafter"/>
</dbReference>
<evidence type="ECO:0000256" key="1">
    <source>
        <dbReference type="SAM" id="MobiDB-lite"/>
    </source>
</evidence>
<name>A0A0A1TN39_9HYPO</name>
<evidence type="ECO:0000313" key="4">
    <source>
        <dbReference type="Proteomes" id="UP000039046"/>
    </source>
</evidence>
<dbReference type="PANTHER" id="PTHR12661:SF5">
    <property type="entry name" value="SUPPRESSOR OF SWI4 1 HOMOLOG"/>
    <property type="match status" value="1"/>
</dbReference>
<dbReference type="PROSITE" id="PS50833">
    <property type="entry name" value="BRIX"/>
    <property type="match status" value="1"/>
</dbReference>
<feature type="compositionally biased region" description="Acidic residues" evidence="1">
    <location>
        <begin position="407"/>
        <end position="424"/>
    </location>
</feature>
<feature type="compositionally biased region" description="Low complexity" evidence="1">
    <location>
        <begin position="14"/>
        <end position="25"/>
    </location>
</feature>
<feature type="region of interest" description="Disordered" evidence="1">
    <location>
        <begin position="1"/>
        <end position="30"/>
    </location>
</feature>
<dbReference type="Proteomes" id="UP000039046">
    <property type="component" value="Unassembled WGS sequence"/>
</dbReference>
<dbReference type="STRING" id="1531966.A0A0A1TN39"/>
<dbReference type="EMBL" id="CDHN01000005">
    <property type="protein sequence ID" value="CEJ92735.1"/>
    <property type="molecule type" value="Genomic_DNA"/>
</dbReference>
<dbReference type="GO" id="GO:0000027">
    <property type="term" value="P:ribosomal large subunit assembly"/>
    <property type="evidence" value="ECO:0007669"/>
    <property type="project" value="TreeGrafter"/>
</dbReference>
<sequence length="449" mass="50622">MARRRMKKRTHMGANNPEPNAPAHASAKDPKSMVIRIGAGEVGSSISQLATDVRRVMEPGTASRLRERRANRLRDYVVMCGPLGVTHLVLFSRSESGNTNMRLALTPRGPTMHFRVDKYSLCKDVQRVQKHPKGMGKEFLTAPLLVMNNMSSPDADSNSAVPKHLESLATTVFRSLFPPINPQATPLKSIRRVVLINREQEEDGTFILNFRHYAITTKLAGVSKQLRRINAAEKLVTTKTSRHGQMPNLGKLQDISDYMIGGEGGDGYMTDATSGSEADTDAEVEVVDNAPRKVMSTKARLAAELNAASAGPEEATTEENVERRAVKLVELGPRMRLRLTKVEEGMCGGKIMWHEYVKKTNAEVKELEKRWQQRRQEKDARKREQKANVERKKAEKEARKGRGKAGEDEEDDDDEDMEDYSDYEDYNHVAASRKKEDEEEEDEEWEDEE</sequence>
<dbReference type="HOGENOM" id="CLU_026936_2_0_1"/>
<dbReference type="InterPro" id="IPR007109">
    <property type="entry name" value="Brix"/>
</dbReference>
<feature type="compositionally biased region" description="Basic residues" evidence="1">
    <location>
        <begin position="1"/>
        <end position="11"/>
    </location>
</feature>
<dbReference type="SMART" id="SM00879">
    <property type="entry name" value="Brix"/>
    <property type="match status" value="1"/>
</dbReference>
<dbReference type="GO" id="GO:0019843">
    <property type="term" value="F:rRNA binding"/>
    <property type="evidence" value="ECO:0007669"/>
    <property type="project" value="InterPro"/>
</dbReference>
<keyword evidence="4" id="KW-1185">Reference proteome</keyword>
<protein>
    <submittedName>
        <fullName evidence="3">Putative Brix domain protein</fullName>
    </submittedName>
</protein>
<feature type="compositionally biased region" description="Acidic residues" evidence="1">
    <location>
        <begin position="437"/>
        <end position="449"/>
    </location>
</feature>
<evidence type="ECO:0000259" key="2">
    <source>
        <dbReference type="PROSITE" id="PS50833"/>
    </source>
</evidence>
<dbReference type="Pfam" id="PF04427">
    <property type="entry name" value="Brix"/>
    <property type="match status" value="1"/>
</dbReference>
<dbReference type="OrthoDB" id="10261452at2759"/>